<evidence type="ECO:0000313" key="3">
    <source>
        <dbReference type="Proteomes" id="UP001150904"/>
    </source>
</evidence>
<dbReference type="GeneID" id="83174493"/>
<dbReference type="EMBL" id="JAPQKR010000004">
    <property type="protein sequence ID" value="KAJ5218031.1"/>
    <property type="molecule type" value="Genomic_DNA"/>
</dbReference>
<protein>
    <submittedName>
        <fullName evidence="2">Uncharacterized protein</fullName>
    </submittedName>
</protein>
<dbReference type="RefSeq" id="XP_058312604.1">
    <property type="nucleotide sequence ID" value="XM_058447193.1"/>
</dbReference>
<evidence type="ECO:0000313" key="2">
    <source>
        <dbReference type="EMBL" id="KAJ5218031.1"/>
    </source>
</evidence>
<name>A0A9W9TD11_9EURO</name>
<feature type="transmembrane region" description="Helical" evidence="1">
    <location>
        <begin position="269"/>
        <end position="290"/>
    </location>
</feature>
<reference evidence="2" key="2">
    <citation type="journal article" date="2023" name="IMA Fungus">
        <title>Comparative genomic study of the Penicillium genus elucidates a diverse pangenome and 15 lateral gene transfer events.</title>
        <authorList>
            <person name="Petersen C."/>
            <person name="Sorensen T."/>
            <person name="Nielsen M.R."/>
            <person name="Sondergaard T.E."/>
            <person name="Sorensen J.L."/>
            <person name="Fitzpatrick D.A."/>
            <person name="Frisvad J.C."/>
            <person name="Nielsen K.L."/>
        </authorList>
    </citation>
    <scope>NUCLEOTIDE SEQUENCE</scope>
    <source>
        <strain evidence="2">IBT 15544</strain>
    </source>
</reference>
<organism evidence="2 3">
    <name type="scientific">Penicillium cinerascens</name>
    <dbReference type="NCBI Taxonomy" id="70096"/>
    <lineage>
        <taxon>Eukaryota</taxon>
        <taxon>Fungi</taxon>
        <taxon>Dikarya</taxon>
        <taxon>Ascomycota</taxon>
        <taxon>Pezizomycotina</taxon>
        <taxon>Eurotiomycetes</taxon>
        <taxon>Eurotiomycetidae</taxon>
        <taxon>Eurotiales</taxon>
        <taxon>Aspergillaceae</taxon>
        <taxon>Penicillium</taxon>
    </lineage>
</organism>
<keyword evidence="1" id="KW-0472">Membrane</keyword>
<keyword evidence="3" id="KW-1185">Reference proteome</keyword>
<keyword evidence="1" id="KW-1133">Transmembrane helix</keyword>
<dbReference type="AlphaFoldDB" id="A0A9W9TD11"/>
<evidence type="ECO:0000256" key="1">
    <source>
        <dbReference type="SAM" id="Phobius"/>
    </source>
</evidence>
<reference evidence="2" key="1">
    <citation type="submission" date="2022-12" db="EMBL/GenBank/DDBJ databases">
        <authorList>
            <person name="Petersen C."/>
        </authorList>
    </citation>
    <scope>NUCLEOTIDE SEQUENCE</scope>
    <source>
        <strain evidence="2">IBT 15544</strain>
    </source>
</reference>
<comment type="caution">
    <text evidence="2">The sequence shown here is derived from an EMBL/GenBank/DDBJ whole genome shotgun (WGS) entry which is preliminary data.</text>
</comment>
<dbReference type="OrthoDB" id="5429716at2759"/>
<keyword evidence="1" id="KW-0812">Transmembrane</keyword>
<accession>A0A9W9TD11</accession>
<gene>
    <name evidence="2" type="ORF">N7498_000130</name>
</gene>
<dbReference type="Proteomes" id="UP001150904">
    <property type="component" value="Unassembled WGS sequence"/>
</dbReference>
<proteinExistence type="predicted"/>
<sequence length="291" mass="30657">MPSITTNEGYTFNNWGPVTATFTAPASCSTMSNIMIGSRGTIPFLMYEEQCSTTRNYDCIPTGTITPTTTYNPNPTEIYQEAYFSPGLYCPAGWATVGVAARNADSSLSVGGILTSQLAEVNTGLPHVPIFLNPATLLVELLDPKESAVMCCPRAMTADIYVGCYSTVSNYKVTKRCVDQIPGLDIGEVTKTHTWNGTAVTELLVTITATYPISIVEKTFSVASEASSLVGISVMPMITLVHHQSDAQATGRAASTSNAASRVGSRSTWNGLGAVLGIFAAAVALGASIIL</sequence>